<dbReference type="InterPro" id="IPR004090">
    <property type="entry name" value="Chemotax_Me-accpt_rcpt"/>
</dbReference>
<keyword evidence="4" id="KW-0472">Membrane</keyword>
<dbReference type="AlphaFoldDB" id="C6HYS8"/>
<dbReference type="PANTHER" id="PTHR32089">
    <property type="entry name" value="METHYL-ACCEPTING CHEMOTAXIS PROTEIN MCPB"/>
    <property type="match status" value="1"/>
</dbReference>
<dbReference type="SUPFAM" id="SSF58104">
    <property type="entry name" value="Methyl-accepting chemotaxis protein (MCP) signaling domain"/>
    <property type="match status" value="1"/>
</dbReference>
<dbReference type="SMART" id="SM00283">
    <property type="entry name" value="MA"/>
    <property type="match status" value="1"/>
</dbReference>
<proteinExistence type="inferred from homology"/>
<dbReference type="PROSITE" id="PS50111">
    <property type="entry name" value="CHEMOTAXIS_TRANSDUC_2"/>
    <property type="match status" value="1"/>
</dbReference>
<dbReference type="Proteomes" id="UP000009374">
    <property type="component" value="Unassembled WGS sequence"/>
</dbReference>
<evidence type="ECO:0000256" key="3">
    <source>
        <dbReference type="PROSITE-ProRule" id="PRU00284"/>
    </source>
</evidence>
<feature type="domain" description="Methyl-accepting transducer" evidence="5">
    <location>
        <begin position="266"/>
        <end position="489"/>
    </location>
</feature>
<sequence length="546" mass="60401">MTIKKKLYVMFGVIILVLLFSSVLTFRSFQNTQKIMAESIALQETTNIASRLTFHVEALQGALEVSLYANDPDLRKKLLRKTMDLDQKDKKLVEKLSGSMIGQAGQLYVQRLKSARKSFYFAEIQIRALLFANQAIAAQSIYKGSFHKYFNAYRSSALAIQNYNEHLVADLAAKGNIKISRSIKISLVLSIVLIATTLFLGLGIIRSVSAGVVTVKREMDEMAKGNLVNDNNGSQYHQRDEFGQIIGEMRQSINQMAELIRSVHREVDGINSLSGNLEESSSSLTNRLEVLKDEFSIFTHTTDQMIEDAATLSRIFGETADSTKRAQETSEECVSSIKGAFGSVFQVTTCITEGQKTMENLVKRSEEIGNIVTEIRMIADQTNLLALNAAIEAARAGEQGRGFAVVADEVRKLADTTSHSINTIQSIVQTVQTDIATLSTALEKSVMMVRESERDYQTAQGSIGSISEEITSISKHVLVDVNVNEKVDHPGNKKIDHPRDKKSESFWGFSCLSVVTLLKSVRLPLEYQHMGMVSQSIQESGCQGGI</sequence>
<dbReference type="Pfam" id="PF00015">
    <property type="entry name" value="MCPsignal"/>
    <property type="match status" value="1"/>
</dbReference>
<dbReference type="GO" id="GO:0007165">
    <property type="term" value="P:signal transduction"/>
    <property type="evidence" value="ECO:0007669"/>
    <property type="project" value="UniProtKB-KW"/>
</dbReference>
<dbReference type="PRINTS" id="PR00260">
    <property type="entry name" value="CHEMTRNSDUCR"/>
</dbReference>
<evidence type="ECO:0000259" key="5">
    <source>
        <dbReference type="PROSITE" id="PS50111"/>
    </source>
</evidence>
<name>C6HYS8_9BACT</name>
<keyword evidence="4" id="KW-1133">Transmembrane helix</keyword>
<dbReference type="InterPro" id="IPR024478">
    <property type="entry name" value="HlyB_4HB_MCP"/>
</dbReference>
<reference evidence="6 7" key="1">
    <citation type="journal article" date="2009" name="Appl. Environ. Microbiol.">
        <title>Community genomic and proteomic analyses of chemoautotrophic iron-oxidizing "Leptospirillum rubarum" (Group II) and "Leptospirillum ferrodiazotrophum" (Group III) bacteria in acid mine drainage biofilms.</title>
        <authorList>
            <person name="Goltsman D.S."/>
            <person name="Denef V.J."/>
            <person name="Singer S.W."/>
            <person name="VerBerkmoes N.C."/>
            <person name="Lefsrud M."/>
            <person name="Mueller R.S."/>
            <person name="Dick G.J."/>
            <person name="Sun C.L."/>
            <person name="Wheeler K.E."/>
            <person name="Zemla A."/>
            <person name="Baker B.J."/>
            <person name="Hauser L."/>
            <person name="Land M."/>
            <person name="Shah M.B."/>
            <person name="Thelen M.P."/>
            <person name="Hettich R.L."/>
            <person name="Banfield J.F."/>
        </authorList>
    </citation>
    <scope>NUCLEOTIDE SEQUENCE [LARGE SCALE GENOMIC DNA]</scope>
</reference>
<feature type="transmembrane region" description="Helical" evidence="4">
    <location>
        <begin position="6"/>
        <end position="26"/>
    </location>
</feature>
<keyword evidence="4" id="KW-0812">Transmembrane</keyword>
<evidence type="ECO:0000313" key="6">
    <source>
        <dbReference type="EMBL" id="EES52363.1"/>
    </source>
</evidence>
<dbReference type="PANTHER" id="PTHR32089:SF112">
    <property type="entry name" value="LYSOZYME-LIKE PROTEIN-RELATED"/>
    <property type="match status" value="1"/>
</dbReference>
<dbReference type="InterPro" id="IPR004089">
    <property type="entry name" value="MCPsignal_dom"/>
</dbReference>
<keyword evidence="1 3" id="KW-0807">Transducer</keyword>
<evidence type="ECO:0000256" key="2">
    <source>
        <dbReference type="ARBA" id="ARBA00029447"/>
    </source>
</evidence>
<evidence type="ECO:0000313" key="7">
    <source>
        <dbReference type="Proteomes" id="UP000009374"/>
    </source>
</evidence>
<keyword evidence="7" id="KW-1185">Reference proteome</keyword>
<accession>C6HYS8</accession>
<dbReference type="GO" id="GO:0016020">
    <property type="term" value="C:membrane"/>
    <property type="evidence" value="ECO:0007669"/>
    <property type="project" value="InterPro"/>
</dbReference>
<evidence type="ECO:0000256" key="1">
    <source>
        <dbReference type="ARBA" id="ARBA00023224"/>
    </source>
</evidence>
<gene>
    <name evidence="6" type="ORF">UBAL3_94240159</name>
</gene>
<evidence type="ECO:0000256" key="4">
    <source>
        <dbReference type="SAM" id="Phobius"/>
    </source>
</evidence>
<protein>
    <submittedName>
        <fullName evidence="6">Methyl-accepting chemotaxis sensory transducer</fullName>
    </submittedName>
</protein>
<dbReference type="Pfam" id="PF12729">
    <property type="entry name" value="4HB_MCP_1"/>
    <property type="match status" value="1"/>
</dbReference>
<comment type="similarity">
    <text evidence="2">Belongs to the methyl-accepting chemotaxis (MCP) protein family.</text>
</comment>
<dbReference type="GO" id="GO:0004888">
    <property type="term" value="F:transmembrane signaling receptor activity"/>
    <property type="evidence" value="ECO:0007669"/>
    <property type="project" value="InterPro"/>
</dbReference>
<organism evidence="6 7">
    <name type="scientific">Leptospirillum ferrodiazotrophum</name>
    <dbReference type="NCBI Taxonomy" id="412449"/>
    <lineage>
        <taxon>Bacteria</taxon>
        <taxon>Pseudomonadati</taxon>
        <taxon>Nitrospirota</taxon>
        <taxon>Nitrospiria</taxon>
        <taxon>Nitrospirales</taxon>
        <taxon>Nitrospiraceae</taxon>
        <taxon>Leptospirillum</taxon>
    </lineage>
</organism>
<dbReference type="Gene3D" id="1.10.287.950">
    <property type="entry name" value="Methyl-accepting chemotaxis protein"/>
    <property type="match status" value="1"/>
</dbReference>
<dbReference type="Gene3D" id="6.10.340.10">
    <property type="match status" value="1"/>
</dbReference>
<dbReference type="GO" id="GO:0006935">
    <property type="term" value="P:chemotaxis"/>
    <property type="evidence" value="ECO:0007669"/>
    <property type="project" value="InterPro"/>
</dbReference>
<dbReference type="EMBL" id="GG693878">
    <property type="protein sequence ID" value="EES52363.1"/>
    <property type="molecule type" value="Genomic_DNA"/>
</dbReference>